<dbReference type="Gene3D" id="3.30.2090.10">
    <property type="entry name" value="Multidrug efflux transporter AcrB TolC docking domain, DN and DC subdomains"/>
    <property type="match status" value="2"/>
</dbReference>
<dbReference type="GO" id="GO:0042910">
    <property type="term" value="F:xenobiotic transmembrane transporter activity"/>
    <property type="evidence" value="ECO:0007669"/>
    <property type="project" value="TreeGrafter"/>
</dbReference>
<dbReference type="Gene3D" id="3.30.70.1440">
    <property type="entry name" value="Multidrug efflux transporter AcrB pore domain"/>
    <property type="match status" value="1"/>
</dbReference>
<protein>
    <submittedName>
        <fullName evidence="2">Efflux RND transporter permease subunit</fullName>
    </submittedName>
</protein>
<evidence type="ECO:0000256" key="1">
    <source>
        <dbReference type="SAM" id="Phobius"/>
    </source>
</evidence>
<dbReference type="Pfam" id="PF00873">
    <property type="entry name" value="ACR_tran"/>
    <property type="match status" value="1"/>
</dbReference>
<gene>
    <name evidence="2" type="ORF">EVA98_00325</name>
</gene>
<evidence type="ECO:0000313" key="3">
    <source>
        <dbReference type="Proteomes" id="UP000316449"/>
    </source>
</evidence>
<dbReference type="GO" id="GO:0005886">
    <property type="term" value="C:plasma membrane"/>
    <property type="evidence" value="ECO:0007669"/>
    <property type="project" value="TreeGrafter"/>
</dbReference>
<accession>A0A520MV48</accession>
<dbReference type="PRINTS" id="PR00702">
    <property type="entry name" value="ACRIFLAVINRP"/>
</dbReference>
<dbReference type="InterPro" id="IPR001036">
    <property type="entry name" value="Acrflvin-R"/>
</dbReference>
<dbReference type="Gene3D" id="3.30.70.1320">
    <property type="entry name" value="Multidrug efflux transporter AcrB pore domain like"/>
    <property type="match status" value="1"/>
</dbReference>
<keyword evidence="1" id="KW-1133">Transmembrane helix</keyword>
<feature type="transmembrane region" description="Helical" evidence="1">
    <location>
        <begin position="990"/>
        <end position="1012"/>
    </location>
</feature>
<comment type="caution">
    <text evidence="2">The sequence shown here is derived from an EMBL/GenBank/DDBJ whole genome shotgun (WGS) entry which is preliminary data.</text>
</comment>
<feature type="transmembrane region" description="Helical" evidence="1">
    <location>
        <begin position="391"/>
        <end position="410"/>
    </location>
</feature>
<feature type="transmembrane region" description="Helical" evidence="1">
    <location>
        <begin position="431"/>
        <end position="450"/>
    </location>
</feature>
<dbReference type="PANTHER" id="PTHR32063:SF18">
    <property type="entry name" value="CATION EFFLUX SYSTEM PROTEIN"/>
    <property type="match status" value="1"/>
</dbReference>
<sequence>MLLLKIFFDRPRVFSLLLTFIFLAGLFSLSTLPRQENPELAQRWSSVQSIYPGASPTRIETQILEPLETKLREVYELDEIISFASQGFSTTVLEIKDEVPPSQIEQVWSEVQDKMDQASFSLPPDVKPQLIRSSGPPITLLYSLTWKGDGDTPLILLSRIAEDLRQTLAYIGGSDRSHTYGAADEEVLVEIDNAKLSALGLSFQEVVRVLSGLDTKKPIGQISQNGKELLVKSKDNLTNISQVANLPIKVFNDYEIIRLGDIATLSKNPRDPPEELSLFNGKRSVLVNISGAFSQRVDLYVEDIEKIVDEFRNQLPAEISLEKIYDESHYFNEKFNTLYTSILFAILIVIGISYFLLGFKSALIVGSVIPLTIFLVLFGCTLLGLPLHQTSMTGIIIALGLLIDNAIIVVEDFKYRRKLGHSREQASFETFQHLWIPLAAATATTALSFFPIAAGQGPSAEFVGGMAKTVILSITSSLFLALYVVPVLLNYLDQMKFFEKEIFGGNGYSNEKLLRRYRAVLTWSFDVPKRGIMIAMILPAVGFVSFPFLKADFFPELDRNMFKVLVELPQNSNVESSEKAVLKLRDSIARSGIVEDDFWFIGRRLPRILYNVVGGDSALGSNNLAQGVYISTSYKEMTTVLPKLAKRLVNENPDLKIIVDKFDSGPPVDAAVEFSIDGPDLSILRALGKKLELIIRDAPGVFLTKSELAGGATNLEFTFNESNLALGSISGDFFINELAIASEGVVVGTMLDGNKELSIKIRGSSNDSIQSTQFLSVPSEEGFDYSSNYGDFNVTNQANFVSRDAGKRQNQVSGWIWPDLLPSQTEKYLADKLETFKAELPPGYIFEVGGEAEARGQSQSNIFSSAILFFILIIIALVAALNSFRQAGLILSVAIWCTGLAFLGLTLGQANFGFIGLVGAIGLAGLSINDSIVVLSHIKEANANSPITKEDLVEVIIRSTRHVITTSATTIGGFLPLLITSIFFKPLAWAMAGGVIGSAIIALFYIPACYAISKKL</sequence>
<feature type="transmembrane region" description="Helical" evidence="1">
    <location>
        <begin position="364"/>
        <end position="385"/>
    </location>
</feature>
<feature type="transmembrane region" description="Helical" evidence="1">
    <location>
        <begin position="963"/>
        <end position="984"/>
    </location>
</feature>
<dbReference type="Proteomes" id="UP000316449">
    <property type="component" value="Unassembled WGS sequence"/>
</dbReference>
<keyword evidence="1" id="KW-0472">Membrane</keyword>
<feature type="transmembrane region" description="Helical" evidence="1">
    <location>
        <begin position="531"/>
        <end position="549"/>
    </location>
</feature>
<proteinExistence type="predicted"/>
<feature type="transmembrane region" description="Helical" evidence="1">
    <location>
        <begin position="470"/>
        <end position="492"/>
    </location>
</feature>
<dbReference type="SUPFAM" id="SSF82866">
    <property type="entry name" value="Multidrug efflux transporter AcrB transmembrane domain"/>
    <property type="match status" value="2"/>
</dbReference>
<dbReference type="EMBL" id="SHBK01000002">
    <property type="protein sequence ID" value="RZO25115.1"/>
    <property type="molecule type" value="Genomic_DNA"/>
</dbReference>
<feature type="transmembrane region" description="Helical" evidence="1">
    <location>
        <begin position="888"/>
        <end position="908"/>
    </location>
</feature>
<dbReference type="PANTHER" id="PTHR32063">
    <property type="match status" value="1"/>
</dbReference>
<organism evidence="2 3">
    <name type="scientific">SAR86 cluster bacterium</name>
    <dbReference type="NCBI Taxonomy" id="2030880"/>
    <lineage>
        <taxon>Bacteria</taxon>
        <taxon>Pseudomonadati</taxon>
        <taxon>Pseudomonadota</taxon>
        <taxon>Gammaproteobacteria</taxon>
        <taxon>SAR86 cluster</taxon>
    </lineage>
</organism>
<evidence type="ECO:0000313" key="2">
    <source>
        <dbReference type="EMBL" id="RZO25115.1"/>
    </source>
</evidence>
<keyword evidence="1" id="KW-0812">Transmembrane</keyword>
<reference evidence="2 3" key="1">
    <citation type="submission" date="2019-02" db="EMBL/GenBank/DDBJ databases">
        <title>Prokaryotic population dynamics and viral predation in marine succession experiment using metagenomics: the confinement effect.</title>
        <authorList>
            <person name="Haro-Moreno J.M."/>
            <person name="Rodriguez-Valera F."/>
            <person name="Lopez-Perez M."/>
        </authorList>
    </citation>
    <scope>NUCLEOTIDE SEQUENCE [LARGE SCALE GENOMIC DNA]</scope>
    <source>
        <strain evidence="2">MED-G165</strain>
    </source>
</reference>
<dbReference type="SUPFAM" id="SSF82693">
    <property type="entry name" value="Multidrug efflux transporter AcrB pore domain, PN1, PN2, PC1 and PC2 subdomains"/>
    <property type="match status" value="2"/>
</dbReference>
<dbReference type="AlphaFoldDB" id="A0A520MV48"/>
<dbReference type="InterPro" id="IPR027463">
    <property type="entry name" value="AcrB_DN_DC_subdom"/>
</dbReference>
<dbReference type="SUPFAM" id="SSF82714">
    <property type="entry name" value="Multidrug efflux transporter AcrB TolC docking domain, DN and DC subdomains"/>
    <property type="match status" value="1"/>
</dbReference>
<dbReference type="Gene3D" id="1.20.1640.10">
    <property type="entry name" value="Multidrug efflux transporter AcrB transmembrane domain"/>
    <property type="match status" value="2"/>
</dbReference>
<feature type="transmembrane region" description="Helical" evidence="1">
    <location>
        <begin position="914"/>
        <end position="935"/>
    </location>
</feature>
<feature type="transmembrane region" description="Helical" evidence="1">
    <location>
        <begin position="862"/>
        <end position="881"/>
    </location>
</feature>
<feature type="transmembrane region" description="Helical" evidence="1">
    <location>
        <begin position="338"/>
        <end position="357"/>
    </location>
</feature>
<dbReference type="Gene3D" id="3.30.70.1430">
    <property type="entry name" value="Multidrug efflux transporter AcrB pore domain"/>
    <property type="match status" value="2"/>
</dbReference>
<name>A0A520MV48_9GAMM</name>